<evidence type="ECO:0000313" key="2">
    <source>
        <dbReference type="Proteomes" id="UP000199302"/>
    </source>
</evidence>
<dbReference type="Proteomes" id="UP000199302">
    <property type="component" value="Unassembled WGS sequence"/>
</dbReference>
<proteinExistence type="predicted"/>
<protein>
    <submittedName>
        <fullName evidence="1">Uncharacterized protein</fullName>
    </submittedName>
</protein>
<keyword evidence="2" id="KW-1185">Reference proteome</keyword>
<evidence type="ECO:0000313" key="1">
    <source>
        <dbReference type="EMBL" id="SFR12958.1"/>
    </source>
</evidence>
<sequence length="215" mass="23234">MKGDLAKQDLVRSGSPDFFKPLEREAFERGFAAGQLAAETPSGEAFEAAFETAAWPDKVDLVADAAWALVQEGKLENAIAGLHQTGLLESSEVLASDKAYLAALVGDLQWLENGIRSGAIEGYEIQDMIDPFKWFMTAAREHGFDLSAQPEQVADLITSTEDEYALSTITDEIALSDRDGYAGGGEILFKAAEHLDGEPKSWAIWVAHKAAIDGQ</sequence>
<dbReference type="AlphaFoldDB" id="A0A1I6E629"/>
<dbReference type="RefSeq" id="WP_092081002.1">
    <property type="nucleotide sequence ID" value="NZ_FOYI01000007.1"/>
</dbReference>
<accession>A0A1I6E629</accession>
<name>A0A1I6E629_9RHOB</name>
<organism evidence="1 2">
    <name type="scientific">Poseidonocella sedimentorum</name>
    <dbReference type="NCBI Taxonomy" id="871652"/>
    <lineage>
        <taxon>Bacteria</taxon>
        <taxon>Pseudomonadati</taxon>
        <taxon>Pseudomonadota</taxon>
        <taxon>Alphaproteobacteria</taxon>
        <taxon>Rhodobacterales</taxon>
        <taxon>Roseobacteraceae</taxon>
        <taxon>Poseidonocella</taxon>
    </lineage>
</organism>
<dbReference type="EMBL" id="FOYI01000007">
    <property type="protein sequence ID" value="SFR12958.1"/>
    <property type="molecule type" value="Genomic_DNA"/>
</dbReference>
<gene>
    <name evidence="1" type="ORF">SAMN04515673_107144</name>
</gene>
<reference evidence="1 2" key="1">
    <citation type="submission" date="2016-10" db="EMBL/GenBank/DDBJ databases">
        <authorList>
            <person name="de Groot N.N."/>
        </authorList>
    </citation>
    <scope>NUCLEOTIDE SEQUENCE [LARGE SCALE GENOMIC DNA]</scope>
    <source>
        <strain evidence="2">KMM 9023,NRIC 0796,JCM 17311,KCTC 23692</strain>
    </source>
</reference>